<dbReference type="GO" id="GO:0016780">
    <property type="term" value="F:phosphotransferase activity, for other substituted phosphate groups"/>
    <property type="evidence" value="ECO:0007669"/>
    <property type="project" value="InterPro"/>
</dbReference>
<dbReference type="Pfam" id="PF00953">
    <property type="entry name" value="Glycos_transf_4"/>
    <property type="match status" value="1"/>
</dbReference>
<evidence type="ECO:0000313" key="8">
    <source>
        <dbReference type="EMBL" id="CAB4340042.1"/>
    </source>
</evidence>
<keyword evidence="4 7" id="KW-0812">Transmembrane</keyword>
<dbReference type="InterPro" id="IPR000715">
    <property type="entry name" value="Glycosyl_transferase_4"/>
</dbReference>
<keyword evidence="3" id="KW-0808">Transferase</keyword>
<dbReference type="EMBL" id="CAEZWN010000037">
    <property type="protein sequence ID" value="CAB4653992.1"/>
    <property type="molecule type" value="Genomic_DNA"/>
</dbReference>
<keyword evidence="5 7" id="KW-1133">Transmembrane helix</keyword>
<feature type="transmembrane region" description="Helical" evidence="7">
    <location>
        <begin position="216"/>
        <end position="237"/>
    </location>
</feature>
<evidence type="ECO:0000256" key="2">
    <source>
        <dbReference type="ARBA" id="ARBA00022475"/>
    </source>
</evidence>
<evidence type="ECO:0000313" key="12">
    <source>
        <dbReference type="EMBL" id="CAB4973722.1"/>
    </source>
</evidence>
<dbReference type="EMBL" id="CAFBSA010000014">
    <property type="protein sequence ID" value="CAB5142844.1"/>
    <property type="molecule type" value="Genomic_DNA"/>
</dbReference>
<feature type="transmembrane region" description="Helical" evidence="7">
    <location>
        <begin position="138"/>
        <end position="157"/>
    </location>
</feature>
<feature type="transmembrane region" description="Helical" evidence="7">
    <location>
        <begin position="309"/>
        <end position="327"/>
    </location>
</feature>
<feature type="transmembrane region" description="Helical" evidence="7">
    <location>
        <begin position="74"/>
        <end position="94"/>
    </location>
</feature>
<proteinExistence type="predicted"/>
<sequence>MREYLVTVLLAAIICYLITPLVRDLAIKSGAVMQIRSRDVHSEPTPRWGGLAMWLAMALTLVIVNQLPLVHKSFGSEATGIFLSGTFILFLGLIDDRFDLDPITKFAGQALACGILLIYGVQILWLPINGITTVPANIGQLLTVLFVMVVINAINFVDGLDGLATGIVAICAASFFAFSYLLAVINGLNRAGAPSLITAVVIGLCLGFLPHNFYPAQIFMGDSGAMFLGLMISASAITLTGQVDASAITADNPGSALLPLLLPFTVLAIPLLDFAMAIIRRIRAGRSPFSADREHLHHRIMRMGLTQQRTTVVLYLWTAMFAIPTAIAAFIPIWIASLSGLLIFAISVLVIKQNKNTTIIEHNRSGAK</sequence>
<keyword evidence="2" id="KW-1003">Cell membrane</keyword>
<feature type="transmembrane region" description="Helical" evidence="7">
    <location>
        <begin position="6"/>
        <end position="27"/>
    </location>
</feature>
<organism evidence="10">
    <name type="scientific">freshwater metagenome</name>
    <dbReference type="NCBI Taxonomy" id="449393"/>
    <lineage>
        <taxon>unclassified sequences</taxon>
        <taxon>metagenomes</taxon>
        <taxon>ecological metagenomes</taxon>
    </lineage>
</organism>
<dbReference type="GO" id="GO:0005886">
    <property type="term" value="C:plasma membrane"/>
    <property type="evidence" value="ECO:0007669"/>
    <property type="project" value="UniProtKB-SubCell"/>
</dbReference>
<feature type="transmembrane region" description="Helical" evidence="7">
    <location>
        <begin position="257"/>
        <end position="279"/>
    </location>
</feature>
<evidence type="ECO:0000256" key="7">
    <source>
        <dbReference type="SAM" id="Phobius"/>
    </source>
</evidence>
<feature type="transmembrane region" description="Helical" evidence="7">
    <location>
        <begin position="48"/>
        <end position="68"/>
    </location>
</feature>
<dbReference type="PANTHER" id="PTHR22926:SF3">
    <property type="entry name" value="UNDECAPRENYL-PHOSPHATE ALPHA-N-ACETYLGLUCOSAMINYL 1-PHOSPHATE TRANSFERASE"/>
    <property type="match status" value="1"/>
</dbReference>
<protein>
    <submittedName>
        <fullName evidence="10">Unannotated protein</fullName>
    </submittedName>
</protein>
<dbReference type="EMBL" id="CAFBOH010000020">
    <property type="protein sequence ID" value="CAB4973722.1"/>
    <property type="molecule type" value="Genomic_DNA"/>
</dbReference>
<evidence type="ECO:0000313" key="9">
    <source>
        <dbReference type="EMBL" id="CAB4608643.1"/>
    </source>
</evidence>
<dbReference type="AlphaFoldDB" id="A0A6J6KWY4"/>
<dbReference type="PANTHER" id="PTHR22926">
    <property type="entry name" value="PHOSPHO-N-ACETYLMURAMOYL-PENTAPEPTIDE-TRANSFERASE"/>
    <property type="match status" value="1"/>
</dbReference>
<evidence type="ECO:0000313" key="10">
    <source>
        <dbReference type="EMBL" id="CAB4653992.1"/>
    </source>
</evidence>
<dbReference type="CDD" id="cd06853">
    <property type="entry name" value="GT_WecA_like"/>
    <property type="match status" value="1"/>
</dbReference>
<name>A0A6J6KWY4_9ZZZZ</name>
<dbReference type="EMBL" id="CAFAAW010000070">
    <property type="protein sequence ID" value="CAB4811964.1"/>
    <property type="molecule type" value="Genomic_DNA"/>
</dbReference>
<evidence type="ECO:0000256" key="5">
    <source>
        <dbReference type="ARBA" id="ARBA00022989"/>
    </source>
</evidence>
<dbReference type="GO" id="GO:0044038">
    <property type="term" value="P:cell wall macromolecule biosynthetic process"/>
    <property type="evidence" value="ECO:0007669"/>
    <property type="project" value="TreeGrafter"/>
</dbReference>
<gene>
    <name evidence="9" type="ORF">UFOPK1854_00441</name>
    <name evidence="10" type="ORF">UFOPK2252_00523</name>
    <name evidence="11" type="ORF">UFOPK3120_00648</name>
    <name evidence="12" type="ORF">UFOPK3935_00299</name>
    <name evidence="8" type="ORF">UFOPK4171_00678</name>
    <name evidence="13" type="ORF">UFOPK4442_00165</name>
</gene>
<evidence type="ECO:0000313" key="11">
    <source>
        <dbReference type="EMBL" id="CAB4811964.1"/>
    </source>
</evidence>
<evidence type="ECO:0000313" key="13">
    <source>
        <dbReference type="EMBL" id="CAB5142844.1"/>
    </source>
</evidence>
<comment type="subcellular location">
    <subcellularLocation>
        <location evidence="1">Cell membrane</location>
        <topology evidence="1">Multi-pass membrane protein</topology>
    </subcellularLocation>
</comment>
<dbReference type="GO" id="GO:0071555">
    <property type="term" value="P:cell wall organization"/>
    <property type="evidence" value="ECO:0007669"/>
    <property type="project" value="TreeGrafter"/>
</dbReference>
<keyword evidence="6 7" id="KW-0472">Membrane</keyword>
<dbReference type="EMBL" id="CAEZUT010000032">
    <property type="protein sequence ID" value="CAB4608643.1"/>
    <property type="molecule type" value="Genomic_DNA"/>
</dbReference>
<dbReference type="GO" id="GO:0009103">
    <property type="term" value="P:lipopolysaccharide biosynthetic process"/>
    <property type="evidence" value="ECO:0007669"/>
    <property type="project" value="TreeGrafter"/>
</dbReference>
<dbReference type="EMBL" id="CAESAM010000057">
    <property type="protein sequence ID" value="CAB4340042.1"/>
    <property type="molecule type" value="Genomic_DNA"/>
</dbReference>
<feature type="transmembrane region" description="Helical" evidence="7">
    <location>
        <begin position="106"/>
        <end position="126"/>
    </location>
</feature>
<evidence type="ECO:0000256" key="3">
    <source>
        <dbReference type="ARBA" id="ARBA00022679"/>
    </source>
</evidence>
<reference evidence="10" key="1">
    <citation type="submission" date="2020-05" db="EMBL/GenBank/DDBJ databases">
        <authorList>
            <person name="Chiriac C."/>
            <person name="Salcher M."/>
            <person name="Ghai R."/>
            <person name="Kavagutti S V."/>
        </authorList>
    </citation>
    <scope>NUCLEOTIDE SEQUENCE</scope>
</reference>
<feature type="transmembrane region" description="Helical" evidence="7">
    <location>
        <begin position="333"/>
        <end position="351"/>
    </location>
</feature>
<evidence type="ECO:0000256" key="4">
    <source>
        <dbReference type="ARBA" id="ARBA00022692"/>
    </source>
</evidence>
<feature type="transmembrane region" description="Helical" evidence="7">
    <location>
        <begin position="191"/>
        <end position="209"/>
    </location>
</feature>
<accession>A0A6J6KWY4</accession>
<evidence type="ECO:0000256" key="1">
    <source>
        <dbReference type="ARBA" id="ARBA00004651"/>
    </source>
</evidence>
<feature type="transmembrane region" description="Helical" evidence="7">
    <location>
        <begin position="164"/>
        <end position="185"/>
    </location>
</feature>
<evidence type="ECO:0000256" key="6">
    <source>
        <dbReference type="ARBA" id="ARBA00023136"/>
    </source>
</evidence>